<sequence>MAVSFASQEPTTNAANVRANDPLTDEIRTIHQISASENNSLLAASECDPDSVPVHNVLISVTRNPSHLRTMNQTAPNNHHWTCPRAANSHDDATEPSSQLPETNNHEESTRTIQENKSRWWMFSRTDTAGTPRSRTREIGYRVLCSFINDFMPWIIGSYVIFQAFKYGMLELGLAAFLVMLSVHGILKWCNAASAIRDDNIDDLESECDTRRNSSETDTSRDYLYLHHHHRHLNDTDFSSNDESDVTDHSSVNDKVIIVMDEPPPSYDVASKPTAKDLELDLQVHLTPILSPEQCGLNGYSASGIGRLDTRGSRRPHVLPCSSCVSSEVDDDSLPSYTEATKRIKRKKKRKNSANNRSLMTENNDDTEEQTLIHPMEKKHVASNDRQVSIPIVHSSLSDVDITEVPVAHNDGTDVCADVVNGARVDRVRDVHTGIRDTRESHTHNCTRSDATCIVRLDARDMISIFPHDANLTFNSLEIV</sequence>
<feature type="compositionally biased region" description="Polar residues" evidence="1">
    <location>
        <begin position="69"/>
        <end position="80"/>
    </location>
</feature>
<feature type="compositionally biased region" description="Polar residues" evidence="1">
    <location>
        <begin position="353"/>
        <end position="362"/>
    </location>
</feature>
<evidence type="ECO:0000313" key="3">
    <source>
        <dbReference type="RefSeq" id="XP_018008428.1"/>
    </source>
</evidence>
<dbReference type="OrthoDB" id="10650509at2759"/>
<feature type="compositionally biased region" description="Basic and acidic residues" evidence="1">
    <location>
        <begin position="104"/>
        <end position="113"/>
    </location>
</feature>
<feature type="region of interest" description="Disordered" evidence="1">
    <location>
        <begin position="69"/>
        <end position="113"/>
    </location>
</feature>
<feature type="compositionally biased region" description="Polar residues" evidence="1">
    <location>
        <begin position="1"/>
        <end position="15"/>
    </location>
</feature>
<reference evidence="3" key="1">
    <citation type="submission" date="2025-08" db="UniProtKB">
        <authorList>
            <consortium name="RefSeq"/>
        </authorList>
    </citation>
    <scope>IDENTIFICATION</scope>
    <source>
        <tissue evidence="3">Whole organism</tissue>
    </source>
</reference>
<dbReference type="Proteomes" id="UP000694843">
    <property type="component" value="Unplaced"/>
</dbReference>
<feature type="region of interest" description="Disordered" evidence="1">
    <location>
        <begin position="1"/>
        <end position="20"/>
    </location>
</feature>
<organism evidence="2 3">
    <name type="scientific">Hyalella azteca</name>
    <name type="common">Amphipod</name>
    <dbReference type="NCBI Taxonomy" id="294128"/>
    <lineage>
        <taxon>Eukaryota</taxon>
        <taxon>Metazoa</taxon>
        <taxon>Ecdysozoa</taxon>
        <taxon>Arthropoda</taxon>
        <taxon>Crustacea</taxon>
        <taxon>Multicrustacea</taxon>
        <taxon>Malacostraca</taxon>
        <taxon>Eumalacostraca</taxon>
        <taxon>Peracarida</taxon>
        <taxon>Amphipoda</taxon>
        <taxon>Senticaudata</taxon>
        <taxon>Talitrida</taxon>
        <taxon>Talitroidea</taxon>
        <taxon>Hyalellidae</taxon>
        <taxon>Hyalella</taxon>
    </lineage>
</organism>
<protein>
    <submittedName>
        <fullName evidence="3">Uncharacterized protein LOC108666123</fullName>
    </submittedName>
</protein>
<dbReference type="AlphaFoldDB" id="A0A8B7N529"/>
<feature type="compositionally biased region" description="Basic residues" evidence="1">
    <location>
        <begin position="343"/>
        <end position="352"/>
    </location>
</feature>
<accession>A0A8B7N529</accession>
<feature type="region of interest" description="Disordered" evidence="1">
    <location>
        <begin position="343"/>
        <end position="370"/>
    </location>
</feature>
<name>A0A8B7N529_HYAAZ</name>
<gene>
    <name evidence="3" type="primary">LOC108666123</name>
</gene>
<dbReference type="KEGG" id="hazt:108666123"/>
<dbReference type="GeneID" id="108666123"/>
<proteinExistence type="predicted"/>
<evidence type="ECO:0000256" key="1">
    <source>
        <dbReference type="SAM" id="MobiDB-lite"/>
    </source>
</evidence>
<dbReference type="RefSeq" id="XP_018008428.1">
    <property type="nucleotide sequence ID" value="XM_018152939.2"/>
</dbReference>
<keyword evidence="2" id="KW-1185">Reference proteome</keyword>
<evidence type="ECO:0000313" key="2">
    <source>
        <dbReference type="Proteomes" id="UP000694843"/>
    </source>
</evidence>